<evidence type="ECO:0000313" key="1">
    <source>
        <dbReference type="EMBL" id="MEQ2256919.1"/>
    </source>
</evidence>
<gene>
    <name evidence="1" type="ORF">ILYODFUR_028997</name>
</gene>
<reference evidence="1 2" key="1">
    <citation type="submission" date="2021-06" db="EMBL/GenBank/DDBJ databases">
        <authorList>
            <person name="Palmer J.M."/>
        </authorList>
    </citation>
    <scope>NUCLEOTIDE SEQUENCE [LARGE SCALE GENOMIC DNA]</scope>
    <source>
        <strain evidence="2">if_2019</strain>
        <tissue evidence="1">Muscle</tissue>
    </source>
</reference>
<comment type="caution">
    <text evidence="1">The sequence shown here is derived from an EMBL/GenBank/DDBJ whole genome shotgun (WGS) entry which is preliminary data.</text>
</comment>
<organism evidence="1 2">
    <name type="scientific">Ilyodon furcidens</name>
    <name type="common">goldbreast splitfin</name>
    <dbReference type="NCBI Taxonomy" id="33524"/>
    <lineage>
        <taxon>Eukaryota</taxon>
        <taxon>Metazoa</taxon>
        <taxon>Chordata</taxon>
        <taxon>Craniata</taxon>
        <taxon>Vertebrata</taxon>
        <taxon>Euteleostomi</taxon>
        <taxon>Actinopterygii</taxon>
        <taxon>Neopterygii</taxon>
        <taxon>Teleostei</taxon>
        <taxon>Neoteleostei</taxon>
        <taxon>Acanthomorphata</taxon>
        <taxon>Ovalentaria</taxon>
        <taxon>Atherinomorphae</taxon>
        <taxon>Cyprinodontiformes</taxon>
        <taxon>Goodeidae</taxon>
        <taxon>Ilyodon</taxon>
    </lineage>
</organism>
<accession>A0ABV0VIR2</accession>
<evidence type="ECO:0000313" key="2">
    <source>
        <dbReference type="Proteomes" id="UP001482620"/>
    </source>
</evidence>
<protein>
    <submittedName>
        <fullName evidence="1">Uncharacterized protein</fullName>
    </submittedName>
</protein>
<name>A0ABV0VIR2_9TELE</name>
<dbReference type="EMBL" id="JAHRIQ010108324">
    <property type="protein sequence ID" value="MEQ2256919.1"/>
    <property type="molecule type" value="Genomic_DNA"/>
</dbReference>
<keyword evidence="2" id="KW-1185">Reference proteome</keyword>
<sequence length="124" mass="13961">MTDRLQSSQIETTWILPRLDRRLALLKHIFGVPLLHRSHVIIVLLDYLLAAAKCFLPHTDSTEPVHPPPLSSVQATTHYCTLLVWKPSYSPHCVLFLVSLNPSPPGGELTQPTYPSMYQSAQYS</sequence>
<dbReference type="Proteomes" id="UP001482620">
    <property type="component" value="Unassembled WGS sequence"/>
</dbReference>
<proteinExistence type="predicted"/>